<dbReference type="Pfam" id="PF02277">
    <property type="entry name" value="DBI_PRT"/>
    <property type="match status" value="1"/>
</dbReference>
<dbReference type="PANTHER" id="PTHR43463:SF1">
    <property type="entry name" value="NICOTINATE-NUCLEOTIDE--DIMETHYLBENZIMIDAZOLE PHOSPHORIBOSYLTRANSFERASE"/>
    <property type="match status" value="1"/>
</dbReference>
<comment type="caution">
    <text evidence="11">The sequence shown here is derived from an EMBL/GenBank/DDBJ whole genome shotgun (WGS) entry which is preliminary data.</text>
</comment>
<reference evidence="11 12" key="1">
    <citation type="submission" date="2019-01" db="EMBL/GenBank/DDBJ databases">
        <authorList>
            <person name="Chen W.-M."/>
        </authorList>
    </citation>
    <scope>NUCLEOTIDE SEQUENCE [LARGE SCALE GENOMIC DNA]</scope>
    <source>
        <strain evidence="11 12">HPM-16</strain>
    </source>
</reference>
<dbReference type="GO" id="GO:0009236">
    <property type="term" value="P:cobalamin biosynthetic process"/>
    <property type="evidence" value="ECO:0007669"/>
    <property type="project" value="UniProtKB-UniRule"/>
</dbReference>
<gene>
    <name evidence="10 11" type="primary">cobT</name>
    <name evidence="11" type="ORF">EOE65_16835</name>
</gene>
<name>A0A437Q483_9GAMM</name>
<dbReference type="PANTHER" id="PTHR43463">
    <property type="entry name" value="NICOTINATE-NUCLEOTIDE--DIMETHYLBENZIMIDAZOLE PHOSPHORIBOSYLTRANSFERASE"/>
    <property type="match status" value="1"/>
</dbReference>
<evidence type="ECO:0000256" key="4">
    <source>
        <dbReference type="ARBA" id="ARBA00015486"/>
    </source>
</evidence>
<sequence>MSFDWLNQPAHSINHSAQTAAAARQMQLTKPPGALGQLEALAIRLAGLQGRECPTLEAIKIHLFAADHGSAASGVSPYPQAVTAQMVSNFALGGAAISVLARQHNADLKITCLGTVAPLEQGLDNVIDAFIAPQTRSFTEAPAMTRAQLQLAIDAGKSAVDEQGSTDLFIGGEMGIGNTTSAAAIVAVLLEQPVATVVGPGAGLNESGVDRKARYIEKALRLHQPQLTDPLSVLQCLGGFEIAALVGAYVRAAQRGITVLVDGYICSAAALVAMRINPSISDWLVLSHRSAEPGFKAVESQFCAPALFDLGLRLGEGSGAALAIPLLRSACQLHQDMATFAQAGVATKEE</sequence>
<accession>A0A437Q483</accession>
<dbReference type="Gene3D" id="3.40.50.10210">
    <property type="match status" value="1"/>
</dbReference>
<dbReference type="EC" id="2.4.2.21" evidence="3 10"/>
<dbReference type="AlphaFoldDB" id="A0A437Q483"/>
<comment type="pathway">
    <text evidence="1 10">Nucleoside biosynthesis; alpha-ribazole biosynthesis; alpha-ribazole from 5,6-dimethylbenzimidazole: step 1/2.</text>
</comment>
<protein>
    <recommendedName>
        <fullName evidence="4 10">Nicotinate-nucleotide--dimethylbenzimidazole phosphoribosyltransferase</fullName>
        <shortName evidence="10">NN:DBI PRT</shortName>
        <ecNumber evidence="3 10">2.4.2.21</ecNumber>
    </recommendedName>
    <alternativeName>
        <fullName evidence="8 10">N(1)-alpha-phosphoribosyltransferase</fullName>
    </alternativeName>
</protein>
<dbReference type="Proteomes" id="UP000282818">
    <property type="component" value="Unassembled WGS sequence"/>
</dbReference>
<dbReference type="InterPro" id="IPR023195">
    <property type="entry name" value="Nict_dMeBzImd_PRibTrfase_N"/>
</dbReference>
<dbReference type="InterPro" id="IPR017846">
    <property type="entry name" value="Nict_dMeBzImd_PRibTrfase_bact"/>
</dbReference>
<evidence type="ECO:0000256" key="5">
    <source>
        <dbReference type="ARBA" id="ARBA00022573"/>
    </source>
</evidence>
<evidence type="ECO:0000313" key="11">
    <source>
        <dbReference type="EMBL" id="RVU29291.1"/>
    </source>
</evidence>
<dbReference type="GO" id="GO:0008939">
    <property type="term" value="F:nicotinate-nucleotide-dimethylbenzimidazole phosphoribosyltransferase activity"/>
    <property type="evidence" value="ECO:0007669"/>
    <property type="project" value="UniProtKB-UniRule"/>
</dbReference>
<dbReference type="UniPathway" id="UPA00061">
    <property type="reaction ID" value="UER00516"/>
</dbReference>
<dbReference type="InterPro" id="IPR003200">
    <property type="entry name" value="Nict_dMeBzImd_PRibTrfase"/>
</dbReference>
<keyword evidence="5 10" id="KW-0169">Cobalamin biosynthesis</keyword>
<dbReference type="NCBIfam" id="NF000996">
    <property type="entry name" value="PRK00105.1"/>
    <property type="match status" value="1"/>
</dbReference>
<dbReference type="SUPFAM" id="SSF52733">
    <property type="entry name" value="Nicotinate mononucleotide:5,6-dimethylbenzimidazole phosphoribosyltransferase (CobT)"/>
    <property type="match status" value="1"/>
</dbReference>
<dbReference type="HAMAP" id="MF_00230">
    <property type="entry name" value="CobT"/>
    <property type="match status" value="1"/>
</dbReference>
<evidence type="ECO:0000256" key="10">
    <source>
        <dbReference type="HAMAP-Rule" id="MF_00230"/>
    </source>
</evidence>
<evidence type="ECO:0000256" key="9">
    <source>
        <dbReference type="ARBA" id="ARBA00047340"/>
    </source>
</evidence>
<keyword evidence="12" id="KW-1185">Reference proteome</keyword>
<keyword evidence="6 10" id="KW-0328">Glycosyltransferase</keyword>
<keyword evidence="7 10" id="KW-0808">Transferase</keyword>
<evidence type="ECO:0000256" key="7">
    <source>
        <dbReference type="ARBA" id="ARBA00022679"/>
    </source>
</evidence>
<dbReference type="EMBL" id="SACQ01000011">
    <property type="protein sequence ID" value="RVU29291.1"/>
    <property type="molecule type" value="Genomic_DNA"/>
</dbReference>
<dbReference type="InterPro" id="IPR036087">
    <property type="entry name" value="Nict_dMeBzImd_PRibTrfase_sf"/>
</dbReference>
<organism evidence="11 12">
    <name type="scientific">Neptunomonas marina</name>
    <dbReference type="NCBI Taxonomy" id="1815562"/>
    <lineage>
        <taxon>Bacteria</taxon>
        <taxon>Pseudomonadati</taxon>
        <taxon>Pseudomonadota</taxon>
        <taxon>Gammaproteobacteria</taxon>
        <taxon>Oceanospirillales</taxon>
        <taxon>Oceanospirillaceae</taxon>
        <taxon>Neptunomonas</taxon>
    </lineage>
</organism>
<dbReference type="RefSeq" id="WP_127695896.1">
    <property type="nucleotide sequence ID" value="NZ_SACQ01000011.1"/>
</dbReference>
<proteinExistence type="inferred from homology"/>
<dbReference type="FunFam" id="3.40.50.10210:FF:000001">
    <property type="entry name" value="Nicotinate-nucleotide--dimethylbenzimidazole phosphoribosyltransferase"/>
    <property type="match status" value="1"/>
</dbReference>
<dbReference type="Gene3D" id="1.10.1610.10">
    <property type="match status" value="1"/>
</dbReference>
<comment type="function">
    <text evidence="10">Catalyzes the synthesis of alpha-ribazole-5'-phosphate from nicotinate mononucleotide (NAMN) and 5,6-dimethylbenzimidazole (DMB).</text>
</comment>
<comment type="catalytic activity">
    <reaction evidence="9 10">
        <text>5,6-dimethylbenzimidazole + nicotinate beta-D-ribonucleotide = alpha-ribazole 5'-phosphate + nicotinate + H(+)</text>
        <dbReference type="Rhea" id="RHEA:11196"/>
        <dbReference type="ChEBI" id="CHEBI:15378"/>
        <dbReference type="ChEBI" id="CHEBI:15890"/>
        <dbReference type="ChEBI" id="CHEBI:32544"/>
        <dbReference type="ChEBI" id="CHEBI:57502"/>
        <dbReference type="ChEBI" id="CHEBI:57918"/>
        <dbReference type="EC" id="2.4.2.21"/>
    </reaction>
</comment>
<dbReference type="CDD" id="cd02439">
    <property type="entry name" value="DMB-PRT_CobT"/>
    <property type="match status" value="1"/>
</dbReference>
<dbReference type="NCBIfam" id="TIGR03160">
    <property type="entry name" value="cobT_DBIPRT"/>
    <property type="match status" value="1"/>
</dbReference>
<evidence type="ECO:0000256" key="3">
    <source>
        <dbReference type="ARBA" id="ARBA00011991"/>
    </source>
</evidence>
<evidence type="ECO:0000256" key="1">
    <source>
        <dbReference type="ARBA" id="ARBA00005049"/>
    </source>
</evidence>
<evidence type="ECO:0000256" key="8">
    <source>
        <dbReference type="ARBA" id="ARBA00030686"/>
    </source>
</evidence>
<comment type="similarity">
    <text evidence="2 10">Belongs to the CobT family.</text>
</comment>
<evidence type="ECO:0000313" key="12">
    <source>
        <dbReference type="Proteomes" id="UP000282818"/>
    </source>
</evidence>
<feature type="active site" description="Proton acceptor" evidence="10">
    <location>
        <position position="316"/>
    </location>
</feature>
<evidence type="ECO:0000256" key="6">
    <source>
        <dbReference type="ARBA" id="ARBA00022676"/>
    </source>
</evidence>
<evidence type="ECO:0000256" key="2">
    <source>
        <dbReference type="ARBA" id="ARBA00007110"/>
    </source>
</evidence>